<proteinExistence type="predicted"/>
<evidence type="ECO:0000313" key="1">
    <source>
        <dbReference type="EMBL" id="MBB3210647.1"/>
    </source>
</evidence>
<comment type="caution">
    <text evidence="1">The sequence shown here is derived from an EMBL/GenBank/DDBJ whole genome shotgun (WGS) entry which is preliminary data.</text>
</comment>
<reference evidence="1 2" key="1">
    <citation type="submission" date="2020-08" db="EMBL/GenBank/DDBJ databases">
        <title>Genomic Encyclopedia of Type Strains, Phase III (KMG-III): the genomes of soil and plant-associated and newly described type strains.</title>
        <authorList>
            <person name="Whitman W."/>
        </authorList>
    </citation>
    <scope>NUCLEOTIDE SEQUENCE [LARGE SCALE GENOMIC DNA]</scope>
    <source>
        <strain evidence="1 2">CECT 8075</strain>
    </source>
</reference>
<protein>
    <submittedName>
        <fullName evidence="1">Uncharacterized protein</fullName>
    </submittedName>
</protein>
<organism evidence="1 2">
    <name type="scientific">Aporhodopirellula rubra</name>
    <dbReference type="NCBI Taxonomy" id="980271"/>
    <lineage>
        <taxon>Bacteria</taxon>
        <taxon>Pseudomonadati</taxon>
        <taxon>Planctomycetota</taxon>
        <taxon>Planctomycetia</taxon>
        <taxon>Pirellulales</taxon>
        <taxon>Pirellulaceae</taxon>
        <taxon>Aporhodopirellula</taxon>
    </lineage>
</organism>
<dbReference type="Proteomes" id="UP000536179">
    <property type="component" value="Unassembled WGS sequence"/>
</dbReference>
<accession>A0A7W5E7B9</accession>
<dbReference type="EMBL" id="JACHXU010000046">
    <property type="protein sequence ID" value="MBB3210647.1"/>
    <property type="molecule type" value="Genomic_DNA"/>
</dbReference>
<dbReference type="RefSeq" id="WP_184310103.1">
    <property type="nucleotide sequence ID" value="NZ_JACHXU010000046.1"/>
</dbReference>
<sequence length="111" mass="11967">MTWTPFDSGSSIGTVVSEGIVVADFEHELGARITIERDGVIAPFAITCGIYGWFVHTRFFSTHDEADAECAAMQSAMDAIIQTIPLTSDPECDAKMAAVSQAISDFVDTYP</sequence>
<evidence type="ECO:0000313" key="2">
    <source>
        <dbReference type="Proteomes" id="UP000536179"/>
    </source>
</evidence>
<dbReference type="AlphaFoldDB" id="A0A7W5E7B9"/>
<keyword evidence="2" id="KW-1185">Reference proteome</keyword>
<name>A0A7W5E7B9_9BACT</name>
<gene>
    <name evidence="1" type="ORF">FHS27_006495</name>
</gene>